<feature type="compositionally biased region" description="Basic and acidic residues" evidence="1">
    <location>
        <begin position="146"/>
        <end position="160"/>
    </location>
</feature>
<comment type="caution">
    <text evidence="2">The sequence shown here is derived from an EMBL/GenBank/DDBJ whole genome shotgun (WGS) entry which is preliminary data.</text>
</comment>
<dbReference type="Proteomes" id="UP001066276">
    <property type="component" value="Chromosome 11"/>
</dbReference>
<dbReference type="EMBL" id="JANPWB010000015">
    <property type="protein sequence ID" value="KAJ1093848.1"/>
    <property type="molecule type" value="Genomic_DNA"/>
</dbReference>
<feature type="compositionally biased region" description="Basic residues" evidence="1">
    <location>
        <begin position="130"/>
        <end position="145"/>
    </location>
</feature>
<reference evidence="2" key="1">
    <citation type="journal article" date="2022" name="bioRxiv">
        <title>Sequencing and chromosome-scale assembly of the giantPleurodeles waltlgenome.</title>
        <authorList>
            <person name="Brown T."/>
            <person name="Elewa A."/>
            <person name="Iarovenko S."/>
            <person name="Subramanian E."/>
            <person name="Araus A.J."/>
            <person name="Petzold A."/>
            <person name="Susuki M."/>
            <person name="Suzuki K.-i.T."/>
            <person name="Hayashi T."/>
            <person name="Toyoda A."/>
            <person name="Oliveira C."/>
            <person name="Osipova E."/>
            <person name="Leigh N.D."/>
            <person name="Simon A."/>
            <person name="Yun M.H."/>
        </authorList>
    </citation>
    <scope>NUCLEOTIDE SEQUENCE</scope>
    <source>
        <strain evidence="2">20211129_DDA</strain>
        <tissue evidence="2">Liver</tissue>
    </source>
</reference>
<dbReference type="AlphaFoldDB" id="A0AAV7LS43"/>
<organism evidence="2 3">
    <name type="scientific">Pleurodeles waltl</name>
    <name type="common">Iberian ribbed newt</name>
    <dbReference type="NCBI Taxonomy" id="8319"/>
    <lineage>
        <taxon>Eukaryota</taxon>
        <taxon>Metazoa</taxon>
        <taxon>Chordata</taxon>
        <taxon>Craniata</taxon>
        <taxon>Vertebrata</taxon>
        <taxon>Euteleostomi</taxon>
        <taxon>Amphibia</taxon>
        <taxon>Batrachia</taxon>
        <taxon>Caudata</taxon>
        <taxon>Salamandroidea</taxon>
        <taxon>Salamandridae</taxon>
        <taxon>Pleurodelinae</taxon>
        <taxon>Pleurodeles</taxon>
    </lineage>
</organism>
<feature type="compositionally biased region" description="Polar residues" evidence="1">
    <location>
        <begin position="161"/>
        <end position="172"/>
    </location>
</feature>
<sequence length="263" mass="28307">MLGGGKNEWPGLRLESLMSKDSESANGAPSRVIVLGWDRAWRPLCTLSPRALLAARAPARPCSGVNNERRLPARGAGFPPVTSGARAALTPGLSSLAPRPGPAADLFPLPGPRGSGMQYTARTCARHPQRCAGRKAQRVLTHRHTKADGRRKNKDPRWFEQSDTTRANTSIGVGSGRNPCKRREKEKNIRRPVCLGSAGKEQETAIPTPNSLTCCSGACTRPCGSRITGVPYPILTIGKEGCVRGLTCLYEALFLLCDERNDT</sequence>
<evidence type="ECO:0000313" key="3">
    <source>
        <dbReference type="Proteomes" id="UP001066276"/>
    </source>
</evidence>
<name>A0AAV7LS43_PLEWA</name>
<accession>A0AAV7LS43</accession>
<evidence type="ECO:0000313" key="2">
    <source>
        <dbReference type="EMBL" id="KAJ1093848.1"/>
    </source>
</evidence>
<gene>
    <name evidence="2" type="ORF">NDU88_006937</name>
</gene>
<protein>
    <submittedName>
        <fullName evidence="2">Uncharacterized protein</fullName>
    </submittedName>
</protein>
<keyword evidence="3" id="KW-1185">Reference proteome</keyword>
<proteinExistence type="predicted"/>
<feature type="region of interest" description="Disordered" evidence="1">
    <location>
        <begin position="130"/>
        <end position="184"/>
    </location>
</feature>
<evidence type="ECO:0000256" key="1">
    <source>
        <dbReference type="SAM" id="MobiDB-lite"/>
    </source>
</evidence>